<dbReference type="SUPFAM" id="SSF81665">
    <property type="entry name" value="Calcium ATPase, transmembrane domain M"/>
    <property type="match status" value="3"/>
</dbReference>
<feature type="compositionally biased region" description="Basic and acidic residues" evidence="16">
    <location>
        <begin position="1546"/>
        <end position="1559"/>
    </location>
</feature>
<dbReference type="InterPro" id="IPR023299">
    <property type="entry name" value="ATPase_P-typ_cyto_dom_N"/>
</dbReference>
<evidence type="ECO:0000256" key="14">
    <source>
        <dbReference type="PIRSR" id="PIRSR606539-2"/>
    </source>
</evidence>
<evidence type="ECO:0000256" key="1">
    <source>
        <dbReference type="ARBA" id="ARBA00004141"/>
    </source>
</evidence>
<evidence type="ECO:0000256" key="7">
    <source>
        <dbReference type="ARBA" id="ARBA00022840"/>
    </source>
</evidence>
<dbReference type="KEGG" id="ovi:T265_08362"/>
<dbReference type="InterPro" id="IPR023214">
    <property type="entry name" value="HAD_sf"/>
</dbReference>
<feature type="binding site" evidence="14">
    <location>
        <position position="1491"/>
    </location>
    <ligand>
        <name>ATP</name>
        <dbReference type="ChEBI" id="CHEBI:30616"/>
    </ligand>
</feature>
<evidence type="ECO:0000256" key="9">
    <source>
        <dbReference type="ARBA" id="ARBA00022967"/>
    </source>
</evidence>
<dbReference type="STRING" id="6198.A0A074Z9E9"/>
<feature type="transmembrane region" description="Helical" evidence="17">
    <location>
        <begin position="1421"/>
        <end position="1444"/>
    </location>
</feature>
<feature type="chain" id="PRO_5001703884" description="P-type phospholipid transporter" evidence="18">
    <location>
        <begin position="17"/>
        <end position="2338"/>
    </location>
</feature>
<proteinExistence type="inferred from homology"/>
<dbReference type="GeneID" id="20322541"/>
<dbReference type="SUPFAM" id="SSF56784">
    <property type="entry name" value="HAD-like"/>
    <property type="match status" value="1"/>
</dbReference>
<feature type="binding site" evidence="14">
    <location>
        <position position="1731"/>
    </location>
    <ligand>
        <name>ATP</name>
        <dbReference type="ChEBI" id="CHEBI:30616"/>
    </ligand>
</feature>
<dbReference type="SFLD" id="SFLDF00027">
    <property type="entry name" value="p-type_atpase"/>
    <property type="match status" value="1"/>
</dbReference>
<feature type="domain" description="P-type ATPase N-terminal" evidence="19">
    <location>
        <begin position="636"/>
        <end position="676"/>
    </location>
</feature>
<dbReference type="NCBIfam" id="TIGR01494">
    <property type="entry name" value="ATPase_P-type"/>
    <property type="match status" value="1"/>
</dbReference>
<evidence type="ECO:0000256" key="5">
    <source>
        <dbReference type="ARBA" id="ARBA00022723"/>
    </source>
</evidence>
<organism evidence="21 22">
    <name type="scientific">Opisthorchis viverrini</name>
    <name type="common">Southeast Asian liver fluke</name>
    <dbReference type="NCBI Taxonomy" id="6198"/>
    <lineage>
        <taxon>Eukaryota</taxon>
        <taxon>Metazoa</taxon>
        <taxon>Spiralia</taxon>
        <taxon>Lophotrochozoa</taxon>
        <taxon>Platyhelminthes</taxon>
        <taxon>Trematoda</taxon>
        <taxon>Digenea</taxon>
        <taxon>Opisthorchiida</taxon>
        <taxon>Opisthorchiata</taxon>
        <taxon>Opisthorchiidae</taxon>
        <taxon>Opisthorchis</taxon>
    </lineage>
</organism>
<dbReference type="CTD" id="20322541"/>
<evidence type="ECO:0000256" key="17">
    <source>
        <dbReference type="SAM" id="Phobius"/>
    </source>
</evidence>
<keyword evidence="7 14" id="KW-0067">ATP-binding</keyword>
<dbReference type="SFLD" id="SFLDG00002">
    <property type="entry name" value="C1.7:_P-type_atpase_like"/>
    <property type="match status" value="1"/>
</dbReference>
<evidence type="ECO:0000256" key="4">
    <source>
        <dbReference type="ARBA" id="ARBA00022692"/>
    </source>
</evidence>
<comment type="similarity">
    <text evidence="2">Belongs to the cation transport ATPase (P-type) (TC 3.A.3) family. Type IV subfamily.</text>
</comment>
<evidence type="ECO:0000256" key="10">
    <source>
        <dbReference type="ARBA" id="ARBA00022989"/>
    </source>
</evidence>
<evidence type="ECO:0000313" key="21">
    <source>
        <dbReference type="EMBL" id="KER23861.1"/>
    </source>
</evidence>
<dbReference type="InterPro" id="IPR023298">
    <property type="entry name" value="ATPase_P-typ_TM_dom_sf"/>
</dbReference>
<dbReference type="Proteomes" id="UP000054324">
    <property type="component" value="Unassembled WGS sequence"/>
</dbReference>
<feature type="binding site" evidence="14">
    <location>
        <position position="1672"/>
    </location>
    <ligand>
        <name>ATP</name>
        <dbReference type="ChEBI" id="CHEBI:30616"/>
    </ligand>
</feature>
<comment type="catalytic activity">
    <reaction evidence="12">
        <text>ATP + H2O + phospholipidSide 1 = ADP + phosphate + phospholipidSide 2.</text>
        <dbReference type="EC" id="7.6.2.1"/>
    </reaction>
</comment>
<feature type="transmembrane region" description="Helical" evidence="17">
    <location>
        <begin position="2108"/>
        <end position="2131"/>
    </location>
</feature>
<dbReference type="Gene3D" id="3.40.50.1000">
    <property type="entry name" value="HAD superfamily/HAD-like"/>
    <property type="match status" value="1"/>
</dbReference>
<feature type="binding site" evidence="14">
    <location>
        <position position="1490"/>
    </location>
    <ligand>
        <name>ATP</name>
        <dbReference type="ChEBI" id="CHEBI:30616"/>
    </ligand>
</feature>
<feature type="region of interest" description="Disordered" evidence="16">
    <location>
        <begin position="1534"/>
        <end position="1559"/>
    </location>
</feature>
<feature type="signal peptide" evidence="18">
    <location>
        <begin position="1"/>
        <end position="16"/>
    </location>
</feature>
<evidence type="ECO:0000256" key="8">
    <source>
        <dbReference type="ARBA" id="ARBA00022842"/>
    </source>
</evidence>
<feature type="compositionally biased region" description="Polar residues" evidence="16">
    <location>
        <begin position="1534"/>
        <end position="1543"/>
    </location>
</feature>
<evidence type="ECO:0000259" key="20">
    <source>
        <dbReference type="Pfam" id="PF16212"/>
    </source>
</evidence>
<dbReference type="EC" id="7.6.2.1" evidence="3"/>
<dbReference type="GO" id="GO:0045332">
    <property type="term" value="P:phospholipid translocation"/>
    <property type="evidence" value="ECO:0007669"/>
    <property type="project" value="TreeGrafter"/>
</dbReference>
<dbReference type="InterPro" id="IPR008250">
    <property type="entry name" value="ATPase_P-typ_transduc_dom_A_sf"/>
</dbReference>
<dbReference type="OrthoDB" id="377733at2759"/>
<comment type="cofactor">
    <cofactor evidence="15">
        <name>Mg(2+)</name>
        <dbReference type="ChEBI" id="CHEBI:18420"/>
    </cofactor>
</comment>
<dbReference type="Gene3D" id="2.70.150.10">
    <property type="entry name" value="Calcium-transporting ATPase, cytoplasmic transduction domain A"/>
    <property type="match status" value="3"/>
</dbReference>
<keyword evidence="5 15" id="KW-0479">Metal-binding</keyword>
<feature type="binding site" evidence="15">
    <location>
        <position position="2025"/>
    </location>
    <ligand>
        <name>Mg(2+)</name>
        <dbReference type="ChEBI" id="CHEBI:18420"/>
    </ligand>
</feature>
<feature type="binding site" evidence="14">
    <location>
        <position position="1492"/>
    </location>
    <ligand>
        <name>ATP</name>
        <dbReference type="ChEBI" id="CHEBI:30616"/>
    </ligand>
</feature>
<dbReference type="PANTHER" id="PTHR24092">
    <property type="entry name" value="PROBABLE PHOSPHOLIPID-TRANSPORTING ATPASE"/>
    <property type="match status" value="1"/>
</dbReference>
<keyword evidence="11 17" id="KW-0472">Membrane</keyword>
<dbReference type="PANTHER" id="PTHR24092:SF175">
    <property type="entry name" value="PHOSPHOLIPID-TRANSPORTING ATPASE"/>
    <property type="match status" value="1"/>
</dbReference>
<evidence type="ECO:0000256" key="6">
    <source>
        <dbReference type="ARBA" id="ARBA00022741"/>
    </source>
</evidence>
<dbReference type="GO" id="GO:0000287">
    <property type="term" value="F:magnesium ion binding"/>
    <property type="evidence" value="ECO:0007669"/>
    <property type="project" value="InterPro"/>
</dbReference>
<name>A0A074Z9E9_OPIVI</name>
<feature type="binding site" evidence="15">
    <location>
        <position position="1490"/>
    </location>
    <ligand>
        <name>Mg(2+)</name>
        <dbReference type="ChEBI" id="CHEBI:18420"/>
    </ligand>
</feature>
<feature type="binding site" evidence="14">
    <location>
        <position position="1615"/>
    </location>
    <ligand>
        <name>ATP</name>
        <dbReference type="ChEBI" id="CHEBI:30616"/>
    </ligand>
</feature>
<feature type="transmembrane region" description="Helical" evidence="17">
    <location>
        <begin position="2234"/>
        <end position="2251"/>
    </location>
</feature>
<dbReference type="NCBIfam" id="TIGR01652">
    <property type="entry name" value="ATPase-Plipid"/>
    <property type="match status" value="1"/>
</dbReference>
<evidence type="ECO:0000256" key="12">
    <source>
        <dbReference type="ARBA" id="ARBA00034036"/>
    </source>
</evidence>
<evidence type="ECO:0000256" key="11">
    <source>
        <dbReference type="ARBA" id="ARBA00023136"/>
    </source>
</evidence>
<evidence type="ECO:0000313" key="22">
    <source>
        <dbReference type="Proteomes" id="UP000054324"/>
    </source>
</evidence>
<evidence type="ECO:0000256" key="16">
    <source>
        <dbReference type="SAM" id="MobiDB-lite"/>
    </source>
</evidence>
<feature type="binding site" evidence="14">
    <location>
        <position position="1812"/>
    </location>
    <ligand>
        <name>ATP</name>
        <dbReference type="ChEBI" id="CHEBI:30616"/>
    </ligand>
</feature>
<dbReference type="GO" id="GO:0140326">
    <property type="term" value="F:ATPase-coupled intramembrane lipid transporter activity"/>
    <property type="evidence" value="ECO:0007669"/>
    <property type="project" value="UniProtKB-EC"/>
</dbReference>
<comment type="subcellular location">
    <subcellularLocation>
        <location evidence="1">Membrane</location>
        <topology evidence="1">Multi-pass membrane protein</topology>
    </subcellularLocation>
</comment>
<dbReference type="SUPFAM" id="SSF81660">
    <property type="entry name" value="Metal cation-transporting ATPase, ATP-binding domain N"/>
    <property type="match status" value="1"/>
</dbReference>
<feature type="binding site" evidence="15">
    <location>
        <position position="2021"/>
    </location>
    <ligand>
        <name>Mg(2+)</name>
        <dbReference type="ChEBI" id="CHEBI:18420"/>
    </ligand>
</feature>
<dbReference type="Gene3D" id="3.40.1110.10">
    <property type="entry name" value="Calcium-transporting ATPase, cytoplasmic domain N"/>
    <property type="match status" value="1"/>
</dbReference>
<dbReference type="Pfam" id="PF13246">
    <property type="entry name" value="Cation_ATPase"/>
    <property type="match status" value="1"/>
</dbReference>
<feature type="transmembrane region" description="Helical" evidence="17">
    <location>
        <begin position="445"/>
        <end position="466"/>
    </location>
</feature>
<dbReference type="RefSeq" id="XP_009172402.1">
    <property type="nucleotide sequence ID" value="XM_009174138.1"/>
</dbReference>
<feature type="binding site" evidence="14">
    <location>
        <position position="2024"/>
    </location>
    <ligand>
        <name>ATP</name>
        <dbReference type="ChEBI" id="CHEBI:30616"/>
    </ligand>
</feature>
<dbReference type="InterPro" id="IPR006539">
    <property type="entry name" value="P-type_ATPase_IV"/>
</dbReference>
<dbReference type="Pfam" id="PF16212">
    <property type="entry name" value="PhoLip_ATPase_C"/>
    <property type="match status" value="1"/>
</dbReference>
<gene>
    <name evidence="21" type="ORF">T265_08362</name>
</gene>
<sequence length="2338" mass="262752">MLILLGVTLKVTRVWTNHGVTRTRNEKLSRCCSCVSDGQNTGEKWIVASCVIRSWVSCIQTDTGEPETIYAVHHTILSIMCKLEWFRRRKKSTSTGRTVFANQGPACLLNDGEEMEQFCSNAIISARYTWLNFVPKNLFEQFHNMANIFFATITVPYAFAEAATSVWSNLGPLIAILVMTMIKDGIEDILRHRRDRKVNHRLVQTLKVNPAGTTPEWVVKRAMNLRVGDVICCERDQSFPCDLVVLASSNTSTEINVTTTNLDGESNIKKYYAVSSTQPAYLKLAPDRFHKMITNSSHPLHKMIKSLYVRVECEQPNADLTKFEGRLSTKYVKDIPLSTSNVALRGAKLRNTDFVLGMVVYTGEETKLSLNGKKSARKYTTRESRSNVILLSFIVSMVLLAVIFATVFTLWTGKTKNTIWYIPTSPQTSWQFIQNLFRFVFILNYLIPISIVITIELQQLLLAFLISQDMKMYLESEDLCAKANSSQLADELGQVEFLFSDKTGTLTLNSMRLCLCGILESEKVYTFRPLSATSSNTSTDFCAFETVWDRESNSSQSDTSDSFPNKSTIHRQWLIPDANDTLLQEFLTTSALCHTLDVANTEIDGEYQNGRNEISLRQLPIYEGPQILLSDGEQMGTFCSNAIITARYNWINFIPKNLLEQFHNMANIFFAVILIPYGFAVAATSAWSNLGPLIALLAMIMIKDGVEDIFRHRRDRRLNHKAFKKLEVDSTGTTLQWVINRAMDLRVGDVICCERDDAFPCDLVALASSNVSTEINVTTANLDGESNWKKFYAVSDTHSAYIKVAPNQLHNQPSQFTDISREMIETLYVRVDCEQPTADLTTFEGRLSTKRVCDIPLSVSNVVLRGAKLQNTDFMIGLVIYTGKDTKLSLNGKQFKRKFSRSAARSNFLIFSLIIGMIVFSVVFAVIFTFWTRKTMDGTWYLPKPRETPWEFVLNVFRFVFIFSYLIPISIVITVELQQLMIAYLISSDVKMYEESEDLCAKANSAQVADELGQVEFLFSDKTGTMTKNSMRMCLCGLLDSKKVYTFRTWTSDVSTGSAKTGPSEAGWNELSHYEADSQDGELNLYGQASSGINNKDRLIPDANDPFLKEALTISALCHTADIGHEQVTDKSKNSVGGNFSHLIPNYEMKDLNTCHQLKGPLLALLTMTMIKDGVEDILRHRRDRQLNHRLVQLLEVDSSGTNLHWVIKRAMDVRVGDVICCERDEAFPCDVIILASSNTSGVINLTTANLDGETNVKKFYAVSSTQPHYIKVAPNGLNRCIRHCPNTPLELIKPLYVRVECEQPAADLTKFEGRLSTKFVQDIPLNASNLALRGAKLRNTDFLLGLVVYTGGDTKLSLNGKQVKRKYSTRSSKSNTIIVVFIIAMVFLSVCFAISFTFWTRLSKDTMWQVPTSFETRWEFVLSVFRFVFILSCLIPISIVITIEVQQLIMAYLISQDLNMYLPSEDLCAKANSAQMADELGQVEFLFSDKTGTLTRNSMCMRLCGLLESGIVYTFPSLNADVNRKFARMRVSNELQSSNDPSASPERHQHIFEGTGKMDRNYPDESDYILMDYLTMSALCHTVTCAHTTDENVDAAGVVLRRKIPAYEASSPDEKALVEGAAQNGVVFVGVEPVEDSISTKRYKIEYRNGGSTNDNAAEQKCYLVDAVLEFTSERKRMTVMVRYPDGTYHIHSKGAESTMLTPENCPATSGGLRTQAIKYVTDFAVEGYRTLVFSSRQLEEAEYRTLLTDLHKASGLVGSERATAMQNAYAAIETNLSPKFVTAVEDQLQPGVKECLKNLREAGIQVWILTGDKEETAITVSQAAGHFTQQMSLLRLTHCPDFETAACMVFEQLEGLQSRTDERRLSRGKALTSHTEKFYPQITATAEEVDDALYAVAEEVLSSEGENASKINRIKNLQRKMLSLTRTKITSRTHRRKHRRRPGCGGEPIGLVIDGKTLSFMLQPSLREAFLDLCMNVTTVLCCRMTPLQKASIVQLVQFGLSVNSIGGGGPPVTAAVGDGGNDVAMILQASVGVGIYGKEGLEAARAADYSIPQFRHLTRLFLLHGHWSYHRISFTMNLFYFKCTALVTTQIMLNFYGGFSQTVSYSSLMFALFNLTMTSLTCLLYGIFEQHLPENALLARPYLYRLISQQANLKLWYVMIWIVEGVWHGIITFIMTFFALGGGFYAPASFYDSGLSSRATYDLYFLGIANFIFLWISVSVRILTLSRCINTGVLIGYGITLINIVLFYPDQPAAFVGLFLSPAFWFTLILTVVLANMPGLIWRILSDAWWTVQIELSKISSKRMRHKLLRSFRVWLSAIIWGDRDLTTSDIKEDE</sequence>
<feature type="transmembrane region" description="Helical" evidence="17">
    <location>
        <begin position="908"/>
        <end position="932"/>
    </location>
</feature>
<protein>
    <recommendedName>
        <fullName evidence="3">P-type phospholipid transporter</fullName>
        <ecNumber evidence="3">7.6.2.1</ecNumber>
    </recommendedName>
</protein>
<dbReference type="EMBL" id="KL596832">
    <property type="protein sequence ID" value="KER23861.1"/>
    <property type="molecule type" value="Genomic_DNA"/>
</dbReference>
<feature type="domain" description="P-type ATPase N-terminal" evidence="19">
    <location>
        <begin position="111"/>
        <end position="155"/>
    </location>
</feature>
<keyword evidence="9" id="KW-1278">Translocase</keyword>
<dbReference type="InterPro" id="IPR032631">
    <property type="entry name" value="P-type_ATPase_N"/>
</dbReference>
<feature type="binding site" evidence="14">
    <location>
        <position position="1992"/>
    </location>
    <ligand>
        <name>ATP</name>
        <dbReference type="ChEBI" id="CHEBI:30616"/>
    </ligand>
</feature>
<feature type="binding site" evidence="14">
    <location>
        <position position="2025"/>
    </location>
    <ligand>
        <name>ATP</name>
        <dbReference type="ChEBI" id="CHEBI:30616"/>
    </ligand>
</feature>
<feature type="binding site" evidence="14">
    <location>
        <position position="1814"/>
    </location>
    <ligand>
        <name>ATP</name>
        <dbReference type="ChEBI" id="CHEBI:30616"/>
    </ligand>
</feature>
<keyword evidence="18" id="KW-0732">Signal</keyword>
<keyword evidence="4 17" id="KW-0812">Transmembrane</keyword>
<evidence type="ECO:0000256" key="3">
    <source>
        <dbReference type="ARBA" id="ARBA00012189"/>
    </source>
</evidence>
<evidence type="ECO:0000256" key="18">
    <source>
        <dbReference type="SAM" id="SignalP"/>
    </source>
</evidence>
<dbReference type="PROSITE" id="PS00154">
    <property type="entry name" value="ATPASE_E1_E2"/>
    <property type="match status" value="3"/>
</dbReference>
<dbReference type="InterPro" id="IPR044492">
    <property type="entry name" value="P_typ_ATPase_HD_dom"/>
</dbReference>
<feature type="transmembrane region" description="Helical" evidence="17">
    <location>
        <begin position="2158"/>
        <end position="2186"/>
    </location>
</feature>
<feature type="transmembrane region" description="Helical" evidence="17">
    <location>
        <begin position="2206"/>
        <end position="2227"/>
    </location>
</feature>
<feature type="transmembrane region" description="Helical" evidence="17">
    <location>
        <begin position="2257"/>
        <end position="2278"/>
    </location>
</feature>
<evidence type="ECO:0000256" key="2">
    <source>
        <dbReference type="ARBA" id="ARBA00008109"/>
    </source>
</evidence>
<dbReference type="GO" id="GO:0016887">
    <property type="term" value="F:ATP hydrolysis activity"/>
    <property type="evidence" value="ECO:0007669"/>
    <property type="project" value="InterPro"/>
</dbReference>
<feature type="transmembrane region" description="Helical" evidence="17">
    <location>
        <begin position="1377"/>
        <end position="1401"/>
    </location>
</feature>
<feature type="transmembrane region" description="Helical" evidence="17">
    <location>
        <begin position="952"/>
        <end position="975"/>
    </location>
</feature>
<evidence type="ECO:0000259" key="19">
    <source>
        <dbReference type="Pfam" id="PF16209"/>
    </source>
</evidence>
<feature type="transmembrane region" description="Helical" evidence="17">
    <location>
        <begin position="388"/>
        <end position="411"/>
    </location>
</feature>
<reference evidence="21 22" key="1">
    <citation type="submission" date="2013-11" db="EMBL/GenBank/DDBJ databases">
        <title>Opisthorchis viverrini - life in the bile duct.</title>
        <authorList>
            <person name="Young N.D."/>
            <person name="Nagarajan N."/>
            <person name="Lin S.J."/>
            <person name="Korhonen P.K."/>
            <person name="Jex A.R."/>
            <person name="Hall R.S."/>
            <person name="Safavi-Hemami H."/>
            <person name="Kaewkong W."/>
            <person name="Bertrand D."/>
            <person name="Gao S."/>
            <person name="Seet Q."/>
            <person name="Wongkham S."/>
            <person name="Teh B.T."/>
            <person name="Wongkham C."/>
            <person name="Intapan P.M."/>
            <person name="Maleewong W."/>
            <person name="Yang X."/>
            <person name="Hu M."/>
            <person name="Wang Z."/>
            <person name="Hofmann A."/>
            <person name="Sternberg P.W."/>
            <person name="Tan P."/>
            <person name="Wang J."/>
            <person name="Gasser R.B."/>
        </authorList>
    </citation>
    <scope>NUCLEOTIDE SEQUENCE [LARGE SCALE GENOMIC DNA]</scope>
</reference>
<dbReference type="SFLD" id="SFLDS00003">
    <property type="entry name" value="Haloacid_Dehalogenase"/>
    <property type="match status" value="1"/>
</dbReference>
<dbReference type="SUPFAM" id="SSF81653">
    <property type="entry name" value="Calcium ATPase, transduction domain A"/>
    <property type="match status" value="3"/>
</dbReference>
<feature type="binding site" evidence="14">
    <location>
        <position position="1695"/>
    </location>
    <ligand>
        <name>ATP</name>
        <dbReference type="ChEBI" id="CHEBI:30616"/>
    </ligand>
</feature>
<feature type="domain" description="P-type ATPase C-terminal" evidence="20">
    <location>
        <begin position="2047"/>
        <end position="2293"/>
    </location>
</feature>
<keyword evidence="6 14" id="KW-0547">Nucleotide-binding</keyword>
<evidence type="ECO:0000256" key="13">
    <source>
        <dbReference type="PIRSR" id="PIRSR606539-1"/>
    </source>
</evidence>
<dbReference type="PRINTS" id="PR00119">
    <property type="entry name" value="CATATPASE"/>
</dbReference>
<feature type="binding site" evidence="15">
    <location>
        <position position="1492"/>
    </location>
    <ligand>
        <name>Mg(2+)</name>
        <dbReference type="ChEBI" id="CHEBI:18420"/>
    </ligand>
</feature>
<accession>A0A074Z9E9</accession>
<feature type="binding site" evidence="14">
    <location>
        <position position="1813"/>
    </location>
    <ligand>
        <name>ATP</name>
        <dbReference type="ChEBI" id="CHEBI:30616"/>
    </ligand>
</feature>
<dbReference type="InterPro" id="IPR036412">
    <property type="entry name" value="HAD-like_sf"/>
</dbReference>
<keyword evidence="10 17" id="KW-1133">Transmembrane helix</keyword>
<feature type="binding site" evidence="14">
    <location>
        <position position="1986"/>
    </location>
    <ligand>
        <name>ATP</name>
        <dbReference type="ChEBI" id="CHEBI:30616"/>
    </ligand>
</feature>
<dbReference type="Pfam" id="PF16209">
    <property type="entry name" value="PhoLip_ATPase_N"/>
    <property type="match status" value="2"/>
</dbReference>
<keyword evidence="22" id="KW-1185">Reference proteome</keyword>
<keyword evidence="8 15" id="KW-0460">Magnesium</keyword>
<dbReference type="InterPro" id="IPR032630">
    <property type="entry name" value="P_typ_ATPase_c"/>
</dbReference>
<dbReference type="InterPro" id="IPR018303">
    <property type="entry name" value="ATPase_P-typ_P_site"/>
</dbReference>
<dbReference type="InterPro" id="IPR001757">
    <property type="entry name" value="P_typ_ATPase"/>
</dbReference>
<dbReference type="GO" id="GO:0005886">
    <property type="term" value="C:plasma membrane"/>
    <property type="evidence" value="ECO:0007669"/>
    <property type="project" value="TreeGrafter"/>
</dbReference>
<dbReference type="GO" id="GO:0005524">
    <property type="term" value="F:ATP binding"/>
    <property type="evidence" value="ECO:0007669"/>
    <property type="project" value="UniProtKB-KW"/>
</dbReference>
<evidence type="ECO:0000256" key="15">
    <source>
        <dbReference type="PIRSR" id="PIRSR606539-3"/>
    </source>
</evidence>
<feature type="active site" description="4-aspartylphosphate intermediate" evidence="13">
    <location>
        <position position="1490"/>
    </location>
</feature>
<dbReference type="GO" id="GO:0005783">
    <property type="term" value="C:endoplasmic reticulum"/>
    <property type="evidence" value="ECO:0007669"/>
    <property type="project" value="TreeGrafter"/>
</dbReference>